<evidence type="ECO:0000313" key="1">
    <source>
        <dbReference type="EMBL" id="KAK4799771.1"/>
    </source>
</evidence>
<comment type="caution">
    <text evidence="1">The sequence shown here is derived from an EMBL/GenBank/DDBJ whole genome shotgun (WGS) entry which is preliminary data.</text>
</comment>
<proteinExistence type="predicted"/>
<name>A0AAN7RIP9_TRANT</name>
<dbReference type="AlphaFoldDB" id="A0AAN7RIP9"/>
<dbReference type="Proteomes" id="UP001346149">
    <property type="component" value="Unassembled WGS sequence"/>
</dbReference>
<dbReference type="EMBL" id="JAXQNO010000004">
    <property type="protein sequence ID" value="KAK4799771.1"/>
    <property type="molecule type" value="Genomic_DNA"/>
</dbReference>
<dbReference type="GO" id="GO:0008780">
    <property type="term" value="F:acyl-[acyl-carrier-protein]-UDP-N-acetylglucosamine O-acyltransferase activity"/>
    <property type="evidence" value="ECO:0007669"/>
    <property type="project" value="InterPro"/>
</dbReference>
<keyword evidence="2" id="KW-1185">Reference proteome</keyword>
<protein>
    <submittedName>
        <fullName evidence="1">Uncharacterized protein</fullName>
    </submittedName>
</protein>
<dbReference type="PANTHER" id="PTHR43480">
    <property type="entry name" value="ACYL-[ACYL-CARRIER-PROTEIN]--UDP-N-ACETYLGLUCOSAMINE O-ACYLTRANSFERASE"/>
    <property type="match status" value="1"/>
</dbReference>
<dbReference type="PANTHER" id="PTHR43480:SF1">
    <property type="entry name" value="ACYL-[ACYL-CARRIER-PROTEIN]--UDP-N-ACETYLGLUCOSAMINE O-ACYLTRANSFERASE, MITOCHONDRIAL-RELATED"/>
    <property type="match status" value="1"/>
</dbReference>
<organism evidence="1 2">
    <name type="scientific">Trapa natans</name>
    <name type="common">Water chestnut</name>
    <dbReference type="NCBI Taxonomy" id="22666"/>
    <lineage>
        <taxon>Eukaryota</taxon>
        <taxon>Viridiplantae</taxon>
        <taxon>Streptophyta</taxon>
        <taxon>Embryophyta</taxon>
        <taxon>Tracheophyta</taxon>
        <taxon>Spermatophyta</taxon>
        <taxon>Magnoliopsida</taxon>
        <taxon>eudicotyledons</taxon>
        <taxon>Gunneridae</taxon>
        <taxon>Pentapetalae</taxon>
        <taxon>rosids</taxon>
        <taxon>malvids</taxon>
        <taxon>Myrtales</taxon>
        <taxon>Lythraceae</taxon>
        <taxon>Trapa</taxon>
    </lineage>
</organism>
<dbReference type="InterPro" id="IPR010137">
    <property type="entry name" value="Lipid_A_LpxA"/>
</dbReference>
<reference evidence="1 2" key="1">
    <citation type="journal article" date="2023" name="Hortic Res">
        <title>Pangenome of water caltrop reveals structural variations and asymmetric subgenome divergence after allopolyploidization.</title>
        <authorList>
            <person name="Zhang X."/>
            <person name="Chen Y."/>
            <person name="Wang L."/>
            <person name="Yuan Y."/>
            <person name="Fang M."/>
            <person name="Shi L."/>
            <person name="Lu R."/>
            <person name="Comes H.P."/>
            <person name="Ma Y."/>
            <person name="Chen Y."/>
            <person name="Huang G."/>
            <person name="Zhou Y."/>
            <person name="Zheng Z."/>
            <person name="Qiu Y."/>
        </authorList>
    </citation>
    <scope>NUCLEOTIDE SEQUENCE [LARGE SCALE GENOMIC DNA]</scope>
    <source>
        <strain evidence="1">F231</strain>
    </source>
</reference>
<dbReference type="InterPro" id="IPR037157">
    <property type="entry name" value="Acetyltransf_C_sf"/>
</dbReference>
<gene>
    <name evidence="1" type="ORF">SAY86_025136</name>
</gene>
<evidence type="ECO:0000313" key="2">
    <source>
        <dbReference type="Proteomes" id="UP001346149"/>
    </source>
</evidence>
<dbReference type="Gene3D" id="1.20.1180.10">
    <property type="entry name" value="Udp N-acetylglucosamine O-acyltransferase, C-terminal domain"/>
    <property type="match status" value="1"/>
</dbReference>
<accession>A0AAN7RIP9</accession>
<sequence length="72" mass="8230">MKSLRKAYQKIFMPSDPTNASFEERLAEVERHELAQIPVVCEMVRSCRDSLAENRRGICKFGQGSRSRGTIL</sequence>
<dbReference type="GO" id="GO:0008610">
    <property type="term" value="P:lipid biosynthetic process"/>
    <property type="evidence" value="ECO:0007669"/>
    <property type="project" value="InterPro"/>
</dbReference>